<comment type="similarity">
    <text evidence="9">Belongs to the methyl-accepting chemotaxis (MCP) protein family.</text>
</comment>
<dbReference type="Gene3D" id="3.30.450.20">
    <property type="entry name" value="PAS domain"/>
    <property type="match status" value="2"/>
</dbReference>
<evidence type="ECO:0000256" key="1">
    <source>
        <dbReference type="ARBA" id="ARBA00004651"/>
    </source>
</evidence>
<dbReference type="PROSITE" id="PS50885">
    <property type="entry name" value="HAMP"/>
    <property type="match status" value="1"/>
</dbReference>
<gene>
    <name evidence="15" type="ORF">B4088_0467</name>
</gene>
<dbReference type="PATRIC" id="fig|1396.535.peg.4218"/>
<evidence type="ECO:0000256" key="12">
    <source>
        <dbReference type="SAM" id="Phobius"/>
    </source>
</evidence>
<dbReference type="Gene3D" id="1.10.8.500">
    <property type="entry name" value="HAMP domain in histidine kinase"/>
    <property type="match status" value="1"/>
</dbReference>
<evidence type="ECO:0000259" key="14">
    <source>
        <dbReference type="PROSITE" id="PS50885"/>
    </source>
</evidence>
<accession>A0A164QPQ6</accession>
<evidence type="ECO:0000256" key="11">
    <source>
        <dbReference type="SAM" id="Coils"/>
    </source>
</evidence>
<dbReference type="CDD" id="cd06225">
    <property type="entry name" value="HAMP"/>
    <property type="match status" value="1"/>
</dbReference>
<feature type="coiled-coil region" evidence="11">
    <location>
        <begin position="506"/>
        <end position="540"/>
    </location>
</feature>
<evidence type="ECO:0000256" key="3">
    <source>
        <dbReference type="ARBA" id="ARBA00022481"/>
    </source>
</evidence>
<dbReference type="SMART" id="SM00304">
    <property type="entry name" value="HAMP"/>
    <property type="match status" value="1"/>
</dbReference>
<dbReference type="InterPro" id="IPR029151">
    <property type="entry name" value="Sensor-like_sf"/>
</dbReference>
<name>A0A164QPQ6_BACCE</name>
<feature type="coiled-coil region" evidence="11">
    <location>
        <begin position="590"/>
        <end position="624"/>
    </location>
</feature>
<dbReference type="Pfam" id="PF00015">
    <property type="entry name" value="MCPsignal"/>
    <property type="match status" value="1"/>
</dbReference>
<dbReference type="Proteomes" id="UP000076482">
    <property type="component" value="Unassembled WGS sequence"/>
</dbReference>
<evidence type="ECO:0000313" key="15">
    <source>
        <dbReference type="EMBL" id="KZD72006.1"/>
    </source>
</evidence>
<keyword evidence="3" id="KW-0488">Methylation</keyword>
<dbReference type="GO" id="GO:0007165">
    <property type="term" value="P:signal transduction"/>
    <property type="evidence" value="ECO:0007669"/>
    <property type="project" value="UniProtKB-KW"/>
</dbReference>
<dbReference type="GO" id="GO:0006935">
    <property type="term" value="P:chemotaxis"/>
    <property type="evidence" value="ECO:0007669"/>
    <property type="project" value="UniProtKB-KW"/>
</dbReference>
<sequence>MVQGVSYLKLQDTIETSAKEQSEMITSDVMYRMESKLQTHQMNLKGFAEKMKYADVTWEQINREWETYRNAYPEVSSIYYATEGKQMSSVPFEKMPENFDPTQRPWYKLATKGQGKVKWTDVYKDAQNGKLIVTGVVSVMDESNNVKGVIGVDIALSGVASMIDEKDVGYNGYSYVIDKNGVAIVHPTKAGSSLKGSFETSKIKGFDGTFETENKNKDYYIHYNTTNLMEWTVGVVYEKDKLMKPVKDVTVITTIMLIGSLIVASAISLYFSKRITNPIEILAGQMKEVEKGSLNVKVNIASKDELGILAEQFNRMMDEMRQILGAVKGSVGQLHGYSLQLNDFAKQSVGTSQEIANAMHEVSIGSVRQTEELERITKQTEELAQSIEHIHKSVIFMNELSSQTDSASTKGMETLRSLRNKTNDTVSGVEQVGAVVSQLLDKMKEIEGFLEGIKSISEKTDLLAINANLEAEKALDHGKGFGVIAQEVKSLAEKSTIETQRVQNTIKSIQEEAEQVAGVIEKMKKAQREQEHSVQETEEVFQVITGVSEQLVETIYNLTKKVEEIAEDRKTYLEVVHTVSVASEQAAAAAEEVNASADEQVRAIKKVEETASGLKEASESLEKQVQRFRF</sequence>
<comment type="caution">
    <text evidence="15">The sequence shown here is derived from an EMBL/GenBank/DDBJ whole genome shotgun (WGS) entry which is preliminary data.</text>
</comment>
<evidence type="ECO:0000256" key="2">
    <source>
        <dbReference type="ARBA" id="ARBA00022475"/>
    </source>
</evidence>
<comment type="subcellular location">
    <subcellularLocation>
        <location evidence="1">Cell membrane</location>
        <topology evidence="1">Multi-pass membrane protein</topology>
    </subcellularLocation>
</comment>
<protein>
    <submittedName>
        <fullName evidence="15">Methyl-accepting chemotaxis protein</fullName>
    </submittedName>
</protein>
<keyword evidence="7 12" id="KW-0472">Membrane</keyword>
<dbReference type="GO" id="GO:0005886">
    <property type="term" value="C:plasma membrane"/>
    <property type="evidence" value="ECO:0007669"/>
    <property type="project" value="UniProtKB-SubCell"/>
</dbReference>
<evidence type="ECO:0000256" key="6">
    <source>
        <dbReference type="ARBA" id="ARBA00022989"/>
    </source>
</evidence>
<evidence type="ECO:0000259" key="13">
    <source>
        <dbReference type="PROSITE" id="PS50111"/>
    </source>
</evidence>
<evidence type="ECO:0000256" key="4">
    <source>
        <dbReference type="ARBA" id="ARBA00022500"/>
    </source>
</evidence>
<feature type="domain" description="HAMP" evidence="14">
    <location>
        <begin position="273"/>
        <end position="325"/>
    </location>
</feature>
<evidence type="ECO:0000256" key="5">
    <source>
        <dbReference type="ARBA" id="ARBA00022692"/>
    </source>
</evidence>
<keyword evidence="5 12" id="KW-0812">Transmembrane</keyword>
<evidence type="ECO:0000256" key="7">
    <source>
        <dbReference type="ARBA" id="ARBA00023136"/>
    </source>
</evidence>
<evidence type="ECO:0000256" key="8">
    <source>
        <dbReference type="ARBA" id="ARBA00023224"/>
    </source>
</evidence>
<dbReference type="PANTHER" id="PTHR32089">
    <property type="entry name" value="METHYL-ACCEPTING CHEMOTAXIS PROTEIN MCPB"/>
    <property type="match status" value="1"/>
</dbReference>
<keyword evidence="4" id="KW-0145">Chemotaxis</keyword>
<dbReference type="AlphaFoldDB" id="A0A164QPQ6"/>
<dbReference type="CDD" id="cd12913">
    <property type="entry name" value="PDC1_MCP_like"/>
    <property type="match status" value="1"/>
</dbReference>
<evidence type="ECO:0000256" key="9">
    <source>
        <dbReference type="ARBA" id="ARBA00029447"/>
    </source>
</evidence>
<dbReference type="CDD" id="cd12912">
    <property type="entry name" value="PDC2_MCP_like"/>
    <property type="match status" value="1"/>
</dbReference>
<dbReference type="PANTHER" id="PTHR32089:SF114">
    <property type="entry name" value="METHYL-ACCEPTING CHEMOTAXIS PROTEIN MCPB"/>
    <property type="match status" value="1"/>
</dbReference>
<organism evidence="15 16">
    <name type="scientific">Bacillus cereus</name>
    <dbReference type="NCBI Taxonomy" id="1396"/>
    <lineage>
        <taxon>Bacteria</taxon>
        <taxon>Bacillati</taxon>
        <taxon>Bacillota</taxon>
        <taxon>Bacilli</taxon>
        <taxon>Bacillales</taxon>
        <taxon>Bacillaceae</taxon>
        <taxon>Bacillus</taxon>
        <taxon>Bacillus cereus group</taxon>
    </lineage>
</organism>
<dbReference type="InterPro" id="IPR033479">
    <property type="entry name" value="dCache_1"/>
</dbReference>
<keyword evidence="2" id="KW-1003">Cell membrane</keyword>
<dbReference type="SUPFAM" id="SSF58104">
    <property type="entry name" value="Methyl-accepting chemotaxis protein (MCP) signaling domain"/>
    <property type="match status" value="1"/>
</dbReference>
<dbReference type="Pfam" id="PF00672">
    <property type="entry name" value="HAMP"/>
    <property type="match status" value="1"/>
</dbReference>
<keyword evidence="6 12" id="KW-1133">Transmembrane helix</keyword>
<keyword evidence="11" id="KW-0175">Coiled coil</keyword>
<dbReference type="Gene3D" id="1.10.287.950">
    <property type="entry name" value="Methyl-accepting chemotaxis protein"/>
    <property type="match status" value="1"/>
</dbReference>
<dbReference type="EMBL" id="LJKE01000015">
    <property type="protein sequence ID" value="KZD72006.1"/>
    <property type="molecule type" value="Genomic_DNA"/>
</dbReference>
<dbReference type="PROSITE" id="PS50111">
    <property type="entry name" value="CHEMOTAXIS_TRANSDUC_2"/>
    <property type="match status" value="1"/>
</dbReference>
<dbReference type="SMART" id="SM00283">
    <property type="entry name" value="MA"/>
    <property type="match status" value="1"/>
</dbReference>
<dbReference type="InterPro" id="IPR004089">
    <property type="entry name" value="MCPsignal_dom"/>
</dbReference>
<evidence type="ECO:0000313" key="16">
    <source>
        <dbReference type="Proteomes" id="UP000076482"/>
    </source>
</evidence>
<feature type="transmembrane region" description="Helical" evidence="12">
    <location>
        <begin position="249"/>
        <end position="271"/>
    </location>
</feature>
<dbReference type="InterPro" id="IPR003660">
    <property type="entry name" value="HAMP_dom"/>
</dbReference>
<keyword evidence="8 10" id="KW-0807">Transducer</keyword>
<evidence type="ECO:0000256" key="10">
    <source>
        <dbReference type="PROSITE-ProRule" id="PRU00284"/>
    </source>
</evidence>
<dbReference type="SUPFAM" id="SSF103190">
    <property type="entry name" value="Sensory domain-like"/>
    <property type="match status" value="1"/>
</dbReference>
<dbReference type="Pfam" id="PF02743">
    <property type="entry name" value="dCache_1"/>
    <property type="match status" value="1"/>
</dbReference>
<feature type="domain" description="Methyl-accepting transducer" evidence="13">
    <location>
        <begin position="344"/>
        <end position="601"/>
    </location>
</feature>
<reference evidence="15 16" key="1">
    <citation type="submission" date="2015-09" db="EMBL/GenBank/DDBJ databases">
        <title>Bacillus cereus food isolates.</title>
        <authorList>
            <person name="Boekhorst J."/>
        </authorList>
    </citation>
    <scope>NUCLEOTIDE SEQUENCE [LARGE SCALE GENOMIC DNA]</scope>
    <source>
        <strain evidence="15 16">B4088</strain>
    </source>
</reference>
<proteinExistence type="inferred from homology"/>